<keyword evidence="5 8" id="KW-0812">Transmembrane</keyword>
<evidence type="ECO:0000256" key="9">
    <source>
        <dbReference type="SAM" id="Phobius"/>
    </source>
</evidence>
<comment type="similarity">
    <text evidence="2 8">Belongs to the nucleobase:cation symporter-2 (NCS2) (TC 2.A.40) family. Azg-like subfamily.</text>
</comment>
<evidence type="ECO:0000256" key="3">
    <source>
        <dbReference type="ARBA" id="ARBA00022448"/>
    </source>
</evidence>
<keyword evidence="3 8" id="KW-0813">Transport</keyword>
<feature type="transmembrane region" description="Helical" evidence="9">
    <location>
        <begin position="295"/>
        <end position="314"/>
    </location>
</feature>
<dbReference type="InterPro" id="IPR006043">
    <property type="entry name" value="NCS2"/>
</dbReference>
<protein>
    <submittedName>
        <fullName evidence="10">NCS2 family permease</fullName>
    </submittedName>
</protein>
<feature type="transmembrane region" description="Helical" evidence="9">
    <location>
        <begin position="334"/>
        <end position="351"/>
    </location>
</feature>
<evidence type="ECO:0000256" key="6">
    <source>
        <dbReference type="ARBA" id="ARBA00022989"/>
    </source>
</evidence>
<evidence type="ECO:0000313" key="10">
    <source>
        <dbReference type="EMBL" id="MRX72920.1"/>
    </source>
</evidence>
<evidence type="ECO:0000256" key="2">
    <source>
        <dbReference type="ARBA" id="ARBA00005697"/>
    </source>
</evidence>
<comment type="caution">
    <text evidence="10">The sequence shown here is derived from an EMBL/GenBank/DDBJ whole genome shotgun (WGS) entry which is preliminary data.</text>
</comment>
<feature type="transmembrane region" description="Helical" evidence="9">
    <location>
        <begin position="427"/>
        <end position="444"/>
    </location>
</feature>
<dbReference type="InterPro" id="IPR026033">
    <property type="entry name" value="Azg-like_bact_archaea"/>
</dbReference>
<keyword evidence="11" id="KW-1185">Reference proteome</keyword>
<feature type="transmembrane region" description="Helical" evidence="9">
    <location>
        <begin position="60"/>
        <end position="80"/>
    </location>
</feature>
<dbReference type="InterPro" id="IPR045018">
    <property type="entry name" value="Azg-like"/>
</dbReference>
<evidence type="ECO:0000256" key="8">
    <source>
        <dbReference type="PIRNR" id="PIRNR005353"/>
    </source>
</evidence>
<evidence type="ECO:0000256" key="5">
    <source>
        <dbReference type="ARBA" id="ARBA00022692"/>
    </source>
</evidence>
<keyword evidence="4 8" id="KW-1003">Cell membrane</keyword>
<organism evidence="10 11">
    <name type="scientific">Metabacillus lacus</name>
    <dbReference type="NCBI Taxonomy" id="1983721"/>
    <lineage>
        <taxon>Bacteria</taxon>
        <taxon>Bacillati</taxon>
        <taxon>Bacillota</taxon>
        <taxon>Bacilli</taxon>
        <taxon>Bacillales</taxon>
        <taxon>Bacillaceae</taxon>
        <taxon>Metabacillus</taxon>
    </lineage>
</organism>
<dbReference type="EMBL" id="WKKI01000023">
    <property type="protein sequence ID" value="MRX72920.1"/>
    <property type="molecule type" value="Genomic_DNA"/>
</dbReference>
<evidence type="ECO:0000256" key="7">
    <source>
        <dbReference type="ARBA" id="ARBA00023136"/>
    </source>
</evidence>
<dbReference type="AlphaFoldDB" id="A0A7X2LXU0"/>
<dbReference type="GO" id="GO:0005345">
    <property type="term" value="F:purine nucleobase transmembrane transporter activity"/>
    <property type="evidence" value="ECO:0007669"/>
    <property type="project" value="TreeGrafter"/>
</dbReference>
<dbReference type="OrthoDB" id="9808458at2"/>
<evidence type="ECO:0000256" key="4">
    <source>
        <dbReference type="ARBA" id="ARBA00022475"/>
    </source>
</evidence>
<feature type="transmembrane region" description="Helical" evidence="9">
    <location>
        <begin position="28"/>
        <end position="48"/>
    </location>
</feature>
<gene>
    <name evidence="10" type="ORF">GJU40_12290</name>
</gene>
<dbReference type="RefSeq" id="WP_154308077.1">
    <property type="nucleotide sequence ID" value="NZ_WKKI01000023.1"/>
</dbReference>
<proteinExistence type="inferred from homology"/>
<dbReference type="Proteomes" id="UP000448867">
    <property type="component" value="Unassembled WGS sequence"/>
</dbReference>
<comment type="subcellular location">
    <subcellularLocation>
        <location evidence="1 8">Cell membrane</location>
        <topology evidence="1 8">Multi-pass membrane protein</topology>
    </subcellularLocation>
</comment>
<evidence type="ECO:0000256" key="1">
    <source>
        <dbReference type="ARBA" id="ARBA00004651"/>
    </source>
</evidence>
<keyword evidence="6 8" id="KW-1133">Transmembrane helix</keyword>
<feature type="transmembrane region" description="Helical" evidence="9">
    <location>
        <begin position="176"/>
        <end position="196"/>
    </location>
</feature>
<feature type="transmembrane region" description="Helical" evidence="9">
    <location>
        <begin position="109"/>
        <end position="132"/>
    </location>
</feature>
<dbReference type="PIRSF" id="PIRSF005353">
    <property type="entry name" value="PbuG"/>
    <property type="match status" value="1"/>
</dbReference>
<dbReference type="GO" id="GO:0005886">
    <property type="term" value="C:plasma membrane"/>
    <property type="evidence" value="ECO:0007669"/>
    <property type="project" value="UniProtKB-SubCell"/>
</dbReference>
<reference evidence="10 11" key="1">
    <citation type="submission" date="2019-11" db="EMBL/GenBank/DDBJ databases">
        <title>Bacillus lacus genome.</title>
        <authorList>
            <person name="Allen C.J."/>
            <person name="Newman J.D."/>
        </authorList>
    </citation>
    <scope>NUCLEOTIDE SEQUENCE [LARGE SCALE GENOMIC DNA]</scope>
    <source>
        <strain evidence="10 11">KCTC 33946</strain>
    </source>
</reference>
<dbReference type="PANTHER" id="PTHR43337:SF1">
    <property type="entry name" value="XANTHINE_URACIL PERMEASE C887.17-RELATED"/>
    <property type="match status" value="1"/>
</dbReference>
<dbReference type="PANTHER" id="PTHR43337">
    <property type="entry name" value="XANTHINE/URACIL PERMEASE C887.17-RELATED"/>
    <property type="match status" value="1"/>
</dbReference>
<name>A0A7X2LXU0_9BACI</name>
<keyword evidence="7 8" id="KW-0472">Membrane</keyword>
<sequence length="445" mass="47495">MVKEKDTRTVLNRYFKLEERGTNIKTEFLAAITTFLTVSYIILVNPIILSEAGIPKEAALAATILAIAVSSIIMGLWANLPIVVGPGMGLNAFFTYTVVLGQGLSWETALGAVFISGFVFFILSITGVSSMVVDAIPKTLKASITAGIGLFIAFVGLRNGGIIVSDPSTFVTLGNIADTGTLLAIGGLIVAAALTVLNVRGALIISILSVTGISMLIGYSPFPTGFEQVFSLNIPTIQLTFAEMDLRAAIAYGIFSVIFSFTIVELFDTLATLIGLTKKANLTGEDGKVPHMKRALTTGALGTMISALFGSTAMNTYIENATGIAEGGRTGLKAIFAALLFLLTLFIAPFIQFIPDAATAPVLILIGAFMMTELKEINFGNLTELLPAFLTIIMMPLTFSIAEGVAFGFISYTILKLLTRQTKDLHWLMYIIAGAFILNFYMMAH</sequence>
<feature type="transmembrane region" description="Helical" evidence="9">
    <location>
        <begin position="386"/>
        <end position="415"/>
    </location>
</feature>
<feature type="transmembrane region" description="Helical" evidence="9">
    <location>
        <begin position="249"/>
        <end position="274"/>
    </location>
</feature>
<evidence type="ECO:0000313" key="11">
    <source>
        <dbReference type="Proteomes" id="UP000448867"/>
    </source>
</evidence>
<feature type="transmembrane region" description="Helical" evidence="9">
    <location>
        <begin position="144"/>
        <end position="164"/>
    </location>
</feature>
<accession>A0A7X2LXU0</accession>
<dbReference type="Pfam" id="PF00860">
    <property type="entry name" value="Xan_ur_permease"/>
    <property type="match status" value="1"/>
</dbReference>